<accession>A0L3X5</accession>
<sequence>MLKKIISGGQTGVDRGALDAALSQGLLCGGWVPANRRAEDGPIPPRYPVRALVRGGYLVRNRLNVQDSDATLIITDGALSGGTARSVEFARRLGRPFLVLQITRCLQDADLLIKLCQWLKVYDVQVLNVAGPRESRKPGIYQLTRQFLVQLIKRSQDPCPLDQPYEGTPHNAL</sequence>
<dbReference type="AlphaFoldDB" id="A0L3X5"/>
<dbReference type="EMBL" id="CP000471">
    <property type="protein sequence ID" value="ABK42668.1"/>
    <property type="molecule type" value="Genomic_DNA"/>
</dbReference>
<name>A0L3X5_MAGMM</name>
<evidence type="ECO:0000313" key="2">
    <source>
        <dbReference type="Proteomes" id="UP000002586"/>
    </source>
</evidence>
<dbReference type="InterPro" id="IPR024755">
    <property type="entry name" value="cpYpsA"/>
</dbReference>
<evidence type="ECO:0000313" key="1">
    <source>
        <dbReference type="EMBL" id="ABK42668.1"/>
    </source>
</evidence>
<evidence type="ECO:0008006" key="3">
    <source>
        <dbReference type="Google" id="ProtNLM"/>
    </source>
</evidence>
<dbReference type="RefSeq" id="WP_011711841.1">
    <property type="nucleotide sequence ID" value="NC_008576.1"/>
</dbReference>
<dbReference type="Gene3D" id="3.40.50.450">
    <property type="match status" value="1"/>
</dbReference>
<dbReference type="STRING" id="156889.Mmc1_0141"/>
<dbReference type="KEGG" id="mgm:Mmc1_0141"/>
<keyword evidence="2" id="KW-1185">Reference proteome</keyword>
<protein>
    <recommendedName>
        <fullName evidence="3">Molybdenum cofactor carrier</fullName>
    </recommendedName>
</protein>
<gene>
    <name evidence="1" type="ordered locus">Mmc1_0141</name>
</gene>
<dbReference type="eggNOG" id="COG0758">
    <property type="taxonomic scope" value="Bacteria"/>
</dbReference>
<dbReference type="Proteomes" id="UP000002586">
    <property type="component" value="Chromosome"/>
</dbReference>
<dbReference type="OrthoDB" id="283616at2"/>
<reference evidence="2" key="1">
    <citation type="journal article" date="2009" name="Appl. Environ. Microbiol.">
        <title>Complete genome sequence of the chemolithoautotrophic marine magnetotactic coccus strain MC-1.</title>
        <authorList>
            <person name="Schubbe S."/>
            <person name="Williams T.J."/>
            <person name="Xie G."/>
            <person name="Kiss H.E."/>
            <person name="Brettin T.S."/>
            <person name="Martinez D."/>
            <person name="Ross C.A."/>
            <person name="Schuler D."/>
            <person name="Cox B.L."/>
            <person name="Nealson K.H."/>
            <person name="Bazylinski D.A."/>
        </authorList>
    </citation>
    <scope>NUCLEOTIDE SEQUENCE [LARGE SCALE GENOMIC DNA]</scope>
    <source>
        <strain evidence="2">ATCC BAA-1437 / JCM 17883 / MC-1</strain>
    </source>
</reference>
<dbReference type="HOGENOM" id="CLU_108850_0_0_5"/>
<organism evidence="1 2">
    <name type="scientific">Magnetococcus marinus (strain ATCC BAA-1437 / JCM 17883 / MC-1)</name>
    <dbReference type="NCBI Taxonomy" id="156889"/>
    <lineage>
        <taxon>Bacteria</taxon>
        <taxon>Pseudomonadati</taxon>
        <taxon>Pseudomonadota</taxon>
        <taxon>Magnetococcia</taxon>
        <taxon>Magnetococcales</taxon>
        <taxon>Magnetococcaceae</taxon>
        <taxon>Magnetococcus</taxon>
    </lineage>
</organism>
<proteinExistence type="predicted"/>
<dbReference type="SUPFAM" id="SSF102405">
    <property type="entry name" value="MCP/YpsA-like"/>
    <property type="match status" value="1"/>
</dbReference>
<dbReference type="Pfam" id="PF12694">
    <property type="entry name" value="cpYpsA"/>
    <property type="match status" value="1"/>
</dbReference>
<reference evidence="1 2" key="2">
    <citation type="journal article" date="2012" name="Int. J. Syst. Evol. Microbiol.">
        <title>Magnetococcus marinus gen. nov., sp. nov., a marine, magnetotactic bacterium that represents a novel lineage (Magnetococcaceae fam. nov.; Magnetococcales ord. nov.) at the base of the Alphaproteobacteria.</title>
        <authorList>
            <person name="Bazylinski D.A."/>
            <person name="Williams T.J."/>
            <person name="Lefevre C.T."/>
            <person name="Berg R.J."/>
            <person name="Zhang C.L."/>
            <person name="Bowser S.S."/>
            <person name="Dean A.J."/>
            <person name="Beveridge T.J."/>
        </authorList>
    </citation>
    <scope>NUCLEOTIDE SEQUENCE [LARGE SCALE GENOMIC DNA]</scope>
    <source>
        <strain evidence="2">ATCC BAA-1437 / JCM 17883 / MC-1</strain>
    </source>
</reference>